<keyword evidence="3" id="KW-0677">Repeat</keyword>
<dbReference type="Gene3D" id="2.130.10.10">
    <property type="entry name" value="YVTN repeat-like/Quinoprotein amine dehydrogenase"/>
    <property type="match status" value="1"/>
</dbReference>
<evidence type="ECO:0000256" key="1">
    <source>
        <dbReference type="ARBA" id="ARBA00008075"/>
    </source>
</evidence>
<evidence type="ECO:0000256" key="5">
    <source>
        <dbReference type="ARBA" id="ARBA00023163"/>
    </source>
</evidence>
<dbReference type="InterPro" id="IPR001680">
    <property type="entry name" value="WD40_rpt"/>
</dbReference>
<gene>
    <name evidence="7" type="ORF">KUTeg_006736</name>
</gene>
<evidence type="ECO:0000256" key="6">
    <source>
        <dbReference type="PROSITE-ProRule" id="PRU00221"/>
    </source>
</evidence>
<keyword evidence="5" id="KW-0804">Transcription</keyword>
<keyword evidence="2 6" id="KW-0853">WD repeat</keyword>
<keyword evidence="4" id="KW-0805">Transcription regulation</keyword>
<dbReference type="PANTHER" id="PTHR10253">
    <property type="entry name" value="POLYCOMB PROTEIN"/>
    <property type="match status" value="1"/>
</dbReference>
<dbReference type="SMART" id="SM00320">
    <property type="entry name" value="WD40"/>
    <property type="match status" value="2"/>
</dbReference>
<keyword evidence="8" id="KW-1185">Reference proteome</keyword>
<evidence type="ECO:0000256" key="2">
    <source>
        <dbReference type="ARBA" id="ARBA00022574"/>
    </source>
</evidence>
<comment type="similarity">
    <text evidence="1">Belongs to the WD repeat ESC family.</text>
</comment>
<evidence type="ECO:0000256" key="3">
    <source>
        <dbReference type="ARBA" id="ARBA00022737"/>
    </source>
</evidence>
<feature type="repeat" description="WD" evidence="6">
    <location>
        <begin position="113"/>
        <end position="155"/>
    </location>
</feature>
<dbReference type="SUPFAM" id="SSF50978">
    <property type="entry name" value="WD40 repeat-like"/>
    <property type="match status" value="1"/>
</dbReference>
<dbReference type="EMBL" id="JARBDR010000337">
    <property type="protein sequence ID" value="KAJ8314586.1"/>
    <property type="molecule type" value="Genomic_DNA"/>
</dbReference>
<dbReference type="Pfam" id="PF00400">
    <property type="entry name" value="WD40"/>
    <property type="match status" value="1"/>
</dbReference>
<evidence type="ECO:0000256" key="4">
    <source>
        <dbReference type="ARBA" id="ARBA00023015"/>
    </source>
</evidence>
<dbReference type="PROSITE" id="PS00678">
    <property type="entry name" value="WD_REPEATS_1"/>
    <property type="match status" value="1"/>
</dbReference>
<sequence length="293" mass="33568">MKKIKMSDVDENVHQMPVLQKRPLLSISLHTDGSGDEQEDHGQPIFGITINHYARDGDPVIFATVGHNRPEENYYCCAWTFDDVTGQPLLAASGCRGIIRIINPITLQCIKHFIGHGNAVNELKFHPREPNMLLSASKDHTMRIWNIKTNLCVVIFGGVDGHRDEVLSAIWKTDTEAIQDAVKHSYTFNADKSTRPFPTACEYFPYFSTRDIHRNYVDCVRWFGNFLLSKSCENCIICWKPGGISDTLFKANETSVTMLHKFDYKDCDIWYMRFGIDYYQKVNITPYTTLKSP</sequence>
<dbReference type="Proteomes" id="UP001217089">
    <property type="component" value="Unassembled WGS sequence"/>
</dbReference>
<evidence type="ECO:0008006" key="9">
    <source>
        <dbReference type="Google" id="ProtNLM"/>
    </source>
</evidence>
<protein>
    <recommendedName>
        <fullName evidence="9">Polycomb protein EED</fullName>
    </recommendedName>
</protein>
<evidence type="ECO:0000313" key="8">
    <source>
        <dbReference type="Proteomes" id="UP001217089"/>
    </source>
</evidence>
<accession>A0ABQ9FB78</accession>
<dbReference type="InterPro" id="IPR036322">
    <property type="entry name" value="WD40_repeat_dom_sf"/>
</dbReference>
<proteinExistence type="inferred from homology"/>
<dbReference type="PROSITE" id="PS50082">
    <property type="entry name" value="WD_REPEATS_2"/>
    <property type="match status" value="1"/>
</dbReference>
<dbReference type="InterPro" id="IPR051243">
    <property type="entry name" value="PcG_WD-repeat"/>
</dbReference>
<reference evidence="7 8" key="1">
    <citation type="submission" date="2022-12" db="EMBL/GenBank/DDBJ databases">
        <title>Chromosome-level genome of Tegillarca granosa.</title>
        <authorList>
            <person name="Kim J."/>
        </authorList>
    </citation>
    <scope>NUCLEOTIDE SEQUENCE [LARGE SCALE GENOMIC DNA]</scope>
    <source>
        <strain evidence="7">Teg-2019</strain>
        <tissue evidence="7">Adductor muscle</tissue>
    </source>
</reference>
<comment type="caution">
    <text evidence="7">The sequence shown here is derived from an EMBL/GenBank/DDBJ whole genome shotgun (WGS) entry which is preliminary data.</text>
</comment>
<organism evidence="7 8">
    <name type="scientific">Tegillarca granosa</name>
    <name type="common">Malaysian cockle</name>
    <name type="synonym">Anadara granosa</name>
    <dbReference type="NCBI Taxonomy" id="220873"/>
    <lineage>
        <taxon>Eukaryota</taxon>
        <taxon>Metazoa</taxon>
        <taxon>Spiralia</taxon>
        <taxon>Lophotrochozoa</taxon>
        <taxon>Mollusca</taxon>
        <taxon>Bivalvia</taxon>
        <taxon>Autobranchia</taxon>
        <taxon>Pteriomorphia</taxon>
        <taxon>Arcoida</taxon>
        <taxon>Arcoidea</taxon>
        <taxon>Arcidae</taxon>
        <taxon>Tegillarca</taxon>
    </lineage>
</organism>
<dbReference type="InterPro" id="IPR019775">
    <property type="entry name" value="WD40_repeat_CS"/>
</dbReference>
<evidence type="ECO:0000313" key="7">
    <source>
        <dbReference type="EMBL" id="KAJ8314586.1"/>
    </source>
</evidence>
<dbReference type="PROSITE" id="PS50294">
    <property type="entry name" value="WD_REPEATS_REGION"/>
    <property type="match status" value="1"/>
</dbReference>
<name>A0ABQ9FB78_TEGGR</name>
<dbReference type="InterPro" id="IPR015943">
    <property type="entry name" value="WD40/YVTN_repeat-like_dom_sf"/>
</dbReference>